<feature type="region of interest" description="Disordered" evidence="1">
    <location>
        <begin position="463"/>
        <end position="624"/>
    </location>
</feature>
<accession>S2JWV1</accession>
<dbReference type="AlphaFoldDB" id="S2JWV1"/>
<feature type="compositionally biased region" description="Polar residues" evidence="1">
    <location>
        <begin position="464"/>
        <end position="480"/>
    </location>
</feature>
<feature type="region of interest" description="Disordered" evidence="1">
    <location>
        <begin position="235"/>
        <end position="319"/>
    </location>
</feature>
<organism evidence="2 3">
    <name type="scientific">Mucor circinelloides f. circinelloides (strain 1006PhL)</name>
    <name type="common">Mucormycosis agent</name>
    <name type="synonym">Calyptromyces circinelloides</name>
    <dbReference type="NCBI Taxonomy" id="1220926"/>
    <lineage>
        <taxon>Eukaryota</taxon>
        <taxon>Fungi</taxon>
        <taxon>Fungi incertae sedis</taxon>
        <taxon>Mucoromycota</taxon>
        <taxon>Mucoromycotina</taxon>
        <taxon>Mucoromycetes</taxon>
        <taxon>Mucorales</taxon>
        <taxon>Mucorineae</taxon>
        <taxon>Mucoraceae</taxon>
        <taxon>Mucor</taxon>
    </lineage>
</organism>
<keyword evidence="3" id="KW-1185">Reference proteome</keyword>
<feature type="compositionally biased region" description="Low complexity" evidence="1">
    <location>
        <begin position="584"/>
        <end position="605"/>
    </location>
</feature>
<evidence type="ECO:0000313" key="2">
    <source>
        <dbReference type="EMBL" id="EPB92887.1"/>
    </source>
</evidence>
<dbReference type="Proteomes" id="UP000014254">
    <property type="component" value="Unassembled WGS sequence"/>
</dbReference>
<feature type="compositionally biased region" description="Polar residues" evidence="1">
    <location>
        <begin position="690"/>
        <end position="709"/>
    </location>
</feature>
<dbReference type="EMBL" id="KE123897">
    <property type="protein sequence ID" value="EPB92887.1"/>
    <property type="molecule type" value="Genomic_DNA"/>
</dbReference>
<feature type="compositionally biased region" description="Low complexity" evidence="1">
    <location>
        <begin position="563"/>
        <end position="573"/>
    </location>
</feature>
<dbReference type="OrthoDB" id="2240450at2759"/>
<proteinExistence type="predicted"/>
<feature type="compositionally biased region" description="Low complexity" evidence="1">
    <location>
        <begin position="674"/>
        <end position="689"/>
    </location>
</feature>
<gene>
    <name evidence="2" type="ORF">HMPREF1544_00326</name>
</gene>
<feature type="region of interest" description="Disordered" evidence="1">
    <location>
        <begin position="733"/>
        <end position="754"/>
    </location>
</feature>
<feature type="compositionally biased region" description="Polar residues" evidence="1">
    <location>
        <begin position="277"/>
        <end position="295"/>
    </location>
</feature>
<dbReference type="VEuPathDB" id="FungiDB:HMPREF1544_00326"/>
<protein>
    <submittedName>
        <fullName evidence="2">Uncharacterized protein</fullName>
    </submittedName>
</protein>
<name>S2JWV1_MUCC1</name>
<feature type="compositionally biased region" description="Basic and acidic residues" evidence="1">
    <location>
        <begin position="506"/>
        <end position="517"/>
    </location>
</feature>
<feature type="compositionally biased region" description="Low complexity" evidence="1">
    <location>
        <begin position="176"/>
        <end position="185"/>
    </location>
</feature>
<sequence length="754" mass="80915">MKGLLYLKQLSDERCQISFFNAKNVSGYLSFATAYVRYFKSLYSQFNNVNDTNLSVPGKPSVQLIAAMSHLYKENSTTKYFTKSPLVNELLIESMLAKDIFTSSSAIANTDFIWIYVPLGFLIMYPFVHECALSSYRSIEDYLFDGGSTRISNDVYIHESTTENESTKASAPKEPTATARAASRRSSLASSIGSIHLDYTNAVAHNWTGEELLAEESKLHLPAKAPFELSKSQRFWSGSQPANSDPFAFPDSQSDSSLHVGGGNGFQFPTAPGGPSNAGSSLTQHGAPGNLNTTIDPEPPNPSENLVHPPDSASSAHSTFSKMSFVPPTASVSEKFPEFAKDNTSNPPLNLPSVFSGPSNVASTSNPVVPIKPAGFSNPSVVSTLSKYTRTVGPSGIAQMPPESDEDSSFDGHITPPEHPKFARRSLSHADQLAHFAAQKQSVNDFADQLGAFLEKMASVEVPKSNTASNSKPQASTTSVKPPDPKKIPFNGTNDPMKAQAGQTSSEKKTSSTRDSKPNLAPPPPQYSSLTEEVEYPPFMPRRKEQPTASTTAKLSFSRFKSGSDGSPTDSSSFAGPLLPHQNRPSYTPDSSRSSTPPSSSPTTDSYKKQGSPKPHYSYPPGSLHSLIVSASQVKSAPLFTSSFKHLRGPSGVQTLADVSAKPNRGATSSNTKTSMDAASSTASMASTTVRPDSSAPPTSMTDNQSAFNTDHRSLEKELTLNLSDENFFATATSLNYDPSSNIPPTKSNNKNDI</sequence>
<dbReference type="InParanoid" id="S2JWV1"/>
<feature type="region of interest" description="Disordered" evidence="1">
    <location>
        <begin position="161"/>
        <end position="185"/>
    </location>
</feature>
<feature type="region of interest" description="Disordered" evidence="1">
    <location>
        <begin position="655"/>
        <end position="713"/>
    </location>
</feature>
<evidence type="ECO:0000256" key="1">
    <source>
        <dbReference type="SAM" id="MobiDB-lite"/>
    </source>
</evidence>
<evidence type="ECO:0000313" key="3">
    <source>
        <dbReference type="Proteomes" id="UP000014254"/>
    </source>
</evidence>
<reference evidence="3" key="1">
    <citation type="submission" date="2013-05" db="EMBL/GenBank/DDBJ databases">
        <title>The Genome sequence of Mucor circinelloides f. circinelloides 1006PhL.</title>
        <authorList>
            <consortium name="The Broad Institute Genomics Platform"/>
            <person name="Cuomo C."/>
            <person name="Earl A."/>
            <person name="Findley K."/>
            <person name="Lee S.C."/>
            <person name="Walker B."/>
            <person name="Young S."/>
            <person name="Zeng Q."/>
            <person name="Gargeya S."/>
            <person name="Fitzgerald M."/>
            <person name="Haas B."/>
            <person name="Abouelleil A."/>
            <person name="Allen A.W."/>
            <person name="Alvarado L."/>
            <person name="Arachchi H.M."/>
            <person name="Berlin A.M."/>
            <person name="Chapman S.B."/>
            <person name="Gainer-Dewar J."/>
            <person name="Goldberg J."/>
            <person name="Griggs A."/>
            <person name="Gujja S."/>
            <person name="Hansen M."/>
            <person name="Howarth C."/>
            <person name="Imamovic A."/>
            <person name="Ireland A."/>
            <person name="Larimer J."/>
            <person name="McCowan C."/>
            <person name="Murphy C."/>
            <person name="Pearson M."/>
            <person name="Poon T.W."/>
            <person name="Priest M."/>
            <person name="Roberts A."/>
            <person name="Saif S."/>
            <person name="Shea T."/>
            <person name="Sisk P."/>
            <person name="Sykes S."/>
            <person name="Wortman J."/>
            <person name="Nusbaum C."/>
            <person name="Birren B."/>
        </authorList>
    </citation>
    <scope>NUCLEOTIDE SEQUENCE [LARGE SCALE GENOMIC DNA]</scope>
    <source>
        <strain evidence="3">1006PhL</strain>
    </source>
</reference>
<feature type="region of interest" description="Disordered" evidence="1">
    <location>
        <begin position="393"/>
        <end position="427"/>
    </location>
</feature>
<feature type="compositionally biased region" description="Polar residues" evidence="1">
    <location>
        <begin position="547"/>
        <end position="561"/>
    </location>
</feature>